<evidence type="ECO:0000256" key="1">
    <source>
        <dbReference type="SAM" id="MobiDB-lite"/>
    </source>
</evidence>
<evidence type="ECO:0000313" key="2">
    <source>
        <dbReference type="EMBL" id="OSS50549.1"/>
    </source>
</evidence>
<dbReference type="EMBL" id="KZ107842">
    <property type="protein sequence ID" value="OSS50549.1"/>
    <property type="molecule type" value="Genomic_DNA"/>
</dbReference>
<feature type="compositionally biased region" description="Basic and acidic residues" evidence="1">
    <location>
        <begin position="69"/>
        <end position="80"/>
    </location>
</feature>
<name>A0A1Y2M413_EPING</name>
<accession>A0A1Y2M413</accession>
<protein>
    <submittedName>
        <fullName evidence="2">Uncharacterized protein</fullName>
    </submittedName>
</protein>
<sequence length="115" mass="12404">MTTTGRTGLEDVVIKHSSAMGGYKNVSDELKAVEVRFGELIEVGADEQGGKLASSILSSEQVGDIEVAQRDQDSQDHGAEEASVIDTLEKNESESGRFGFGLAHEVRLLRRRNVG</sequence>
<dbReference type="AlphaFoldDB" id="A0A1Y2M413"/>
<organism evidence="2 3">
    <name type="scientific">Epicoccum nigrum</name>
    <name type="common">Soil fungus</name>
    <name type="synonym">Epicoccum purpurascens</name>
    <dbReference type="NCBI Taxonomy" id="105696"/>
    <lineage>
        <taxon>Eukaryota</taxon>
        <taxon>Fungi</taxon>
        <taxon>Dikarya</taxon>
        <taxon>Ascomycota</taxon>
        <taxon>Pezizomycotina</taxon>
        <taxon>Dothideomycetes</taxon>
        <taxon>Pleosporomycetidae</taxon>
        <taxon>Pleosporales</taxon>
        <taxon>Pleosporineae</taxon>
        <taxon>Didymellaceae</taxon>
        <taxon>Epicoccum</taxon>
    </lineage>
</organism>
<feature type="region of interest" description="Disordered" evidence="1">
    <location>
        <begin position="69"/>
        <end position="90"/>
    </location>
</feature>
<proteinExistence type="predicted"/>
<evidence type="ECO:0000313" key="3">
    <source>
        <dbReference type="Proteomes" id="UP000193240"/>
    </source>
</evidence>
<reference evidence="2 3" key="1">
    <citation type="journal article" date="2017" name="Genome Announc.">
        <title>Genome sequence of the saprophytic ascomycete Epicoccum nigrum ICMP 19927 strain isolated from New Zealand.</title>
        <authorList>
            <person name="Fokin M."/>
            <person name="Fleetwood D."/>
            <person name="Weir B.S."/>
            <person name="Villas-Boas S.G."/>
        </authorList>
    </citation>
    <scope>NUCLEOTIDE SEQUENCE [LARGE SCALE GENOMIC DNA]</scope>
    <source>
        <strain evidence="2 3">ICMP 19927</strain>
    </source>
</reference>
<dbReference type="Proteomes" id="UP000193240">
    <property type="component" value="Unassembled WGS sequence"/>
</dbReference>
<keyword evidence="3" id="KW-1185">Reference proteome</keyword>
<gene>
    <name evidence="2" type="ORF">B5807_04909</name>
</gene>
<dbReference type="InParanoid" id="A0A1Y2M413"/>